<dbReference type="EMBL" id="CAICTM010000012">
    <property type="protein sequence ID" value="CAB9497003.1"/>
    <property type="molecule type" value="Genomic_DNA"/>
</dbReference>
<name>A0A9N8H017_9STRA</name>
<sequence>MNMIDSANYFARSLVALLLLALPPNLVAFQAASQRILPSTAAAASPQSARQSLLLLASPSTPEEMFASQGWKPIRAELDTLPVFCVANEKGQPLQYNVNDETTMPFFYCDVKAAQEELVKAKADLPADKSLGLGIIPFPLGNAFELMASNQAAVIPSADSLEAAGAPKGVNPLGQQIPLFCCMDIMQESPNTGKPVLPIFMVHKEAKEAMEQAVAVDGGEGFEIVSLSLPRAVEMLASNEDAPSFHFLPPRDSIDYIQNYLENTK</sequence>
<proteinExistence type="predicted"/>
<evidence type="ECO:0000256" key="1">
    <source>
        <dbReference type="SAM" id="SignalP"/>
    </source>
</evidence>
<protein>
    <submittedName>
        <fullName evidence="2">Uncharacterized protein</fullName>
    </submittedName>
</protein>
<gene>
    <name evidence="2" type="ORF">SEMRO_12_G009610.1</name>
</gene>
<dbReference type="OrthoDB" id="40009at2759"/>
<dbReference type="AlphaFoldDB" id="A0A9N8H017"/>
<feature type="signal peptide" evidence="1">
    <location>
        <begin position="1"/>
        <end position="28"/>
    </location>
</feature>
<organism evidence="2 3">
    <name type="scientific">Seminavis robusta</name>
    <dbReference type="NCBI Taxonomy" id="568900"/>
    <lineage>
        <taxon>Eukaryota</taxon>
        <taxon>Sar</taxon>
        <taxon>Stramenopiles</taxon>
        <taxon>Ochrophyta</taxon>
        <taxon>Bacillariophyta</taxon>
        <taxon>Bacillariophyceae</taxon>
        <taxon>Bacillariophycidae</taxon>
        <taxon>Naviculales</taxon>
        <taxon>Naviculaceae</taxon>
        <taxon>Seminavis</taxon>
    </lineage>
</organism>
<keyword evidence="1" id="KW-0732">Signal</keyword>
<comment type="caution">
    <text evidence="2">The sequence shown here is derived from an EMBL/GenBank/DDBJ whole genome shotgun (WGS) entry which is preliminary data.</text>
</comment>
<dbReference type="Gene3D" id="3.40.1350.100">
    <property type="match status" value="1"/>
</dbReference>
<feature type="chain" id="PRO_5040230855" evidence="1">
    <location>
        <begin position="29"/>
        <end position="265"/>
    </location>
</feature>
<evidence type="ECO:0000313" key="3">
    <source>
        <dbReference type="Proteomes" id="UP001153069"/>
    </source>
</evidence>
<accession>A0A9N8H017</accession>
<dbReference type="Proteomes" id="UP001153069">
    <property type="component" value="Unassembled WGS sequence"/>
</dbReference>
<reference evidence="2" key="1">
    <citation type="submission" date="2020-06" db="EMBL/GenBank/DDBJ databases">
        <authorList>
            <consortium name="Plant Systems Biology data submission"/>
        </authorList>
    </citation>
    <scope>NUCLEOTIDE SEQUENCE</scope>
    <source>
        <strain evidence="2">D6</strain>
    </source>
</reference>
<evidence type="ECO:0000313" key="2">
    <source>
        <dbReference type="EMBL" id="CAB9497003.1"/>
    </source>
</evidence>
<keyword evidence="3" id="KW-1185">Reference proteome</keyword>